<feature type="region of interest" description="Disordered" evidence="1">
    <location>
        <begin position="185"/>
        <end position="243"/>
    </location>
</feature>
<dbReference type="PANTHER" id="PTHR33492">
    <property type="entry name" value="OSJNBA0043A12.37 PROTEIN-RELATED"/>
    <property type="match status" value="1"/>
</dbReference>
<feature type="compositionally biased region" description="Basic and acidic residues" evidence="1">
    <location>
        <begin position="509"/>
        <end position="538"/>
    </location>
</feature>
<dbReference type="EMBL" id="BFEA01000178">
    <property type="protein sequence ID" value="GBG73184.1"/>
    <property type="molecule type" value="Genomic_DNA"/>
</dbReference>
<evidence type="ECO:0000256" key="1">
    <source>
        <dbReference type="SAM" id="MobiDB-lite"/>
    </source>
</evidence>
<organism evidence="2 3">
    <name type="scientific">Chara braunii</name>
    <name type="common">Braun's stonewort</name>
    <dbReference type="NCBI Taxonomy" id="69332"/>
    <lineage>
        <taxon>Eukaryota</taxon>
        <taxon>Viridiplantae</taxon>
        <taxon>Streptophyta</taxon>
        <taxon>Charophyceae</taxon>
        <taxon>Charales</taxon>
        <taxon>Characeae</taxon>
        <taxon>Chara</taxon>
    </lineage>
</organism>
<name>A0A388KSZ4_CHABU</name>
<sequence>MNVGVMDTIAENDNGGPEDSGREDGANDHDEEDEDSEMDIRPVGRKRGVRSAPKKCSEARAGRKAKKAAEDTFAAKRDQDMHLASLGHNYMRMKSRTWKWDDVEKRLVKAGVTTRKADDCGKKWDNLYQQFKRIHKFMGLSGKENFFTLTPAQRREKDFDFQMDERVYWEMEAMTKADHTVHPANLMDTGAVGGVQVGDSAAGRQESVPSEGGGEGQDDEAGSTRDSTFTGGSSGGAGKSKNVKQQTFEAIADVMDKQGQLMATTVDSASKRQCSVLTRQCDILEQEVDVHRQHYEKADQANLMMCNALPHTVVHMPQRNTTTRGRRESGGGEGGEGKRGRGHFRKSATKIVVDNNSDGDEEEVNVAVEGVQSQQAGGRLGFGRAGVPRALVVALKQAGGSAAIVAQVRTPEGGGLVINEGRSPRPVLPAGGVASSAARDTIILLAGAGRVGKKVTSPSPTREELTTQQAGGSGTGKAKSPLRGGEGGVTGMAPPNEHQPWATGSDGGGEERRVVDVRHEDDRGDGRRESDNDDDNRPSKRLKKHGPGDDMERRSILWVDSNAFWGQGPRKPLREAVTDCTDYFIAIVNGD</sequence>
<keyword evidence="3" id="KW-1185">Reference proteome</keyword>
<dbReference type="Gene3D" id="1.10.10.60">
    <property type="entry name" value="Homeodomain-like"/>
    <property type="match status" value="1"/>
</dbReference>
<accession>A0A388KSZ4</accession>
<feature type="compositionally biased region" description="Basic residues" evidence="1">
    <location>
        <begin position="43"/>
        <end position="53"/>
    </location>
</feature>
<feature type="compositionally biased region" description="Basic and acidic residues" evidence="1">
    <location>
        <begin position="19"/>
        <end position="28"/>
    </location>
</feature>
<feature type="compositionally biased region" description="Basic and acidic residues" evidence="1">
    <location>
        <begin position="55"/>
        <end position="73"/>
    </location>
</feature>
<gene>
    <name evidence="2" type="ORF">CBR_g12902</name>
</gene>
<dbReference type="Gramene" id="GBG73184">
    <property type="protein sequence ID" value="GBG73184"/>
    <property type="gene ID" value="CBR_g12902"/>
</dbReference>
<feature type="region of interest" description="Disordered" evidence="1">
    <location>
        <begin position="451"/>
        <end position="554"/>
    </location>
</feature>
<dbReference type="OrthoDB" id="6723674at2759"/>
<evidence type="ECO:0000313" key="2">
    <source>
        <dbReference type="EMBL" id="GBG73184.1"/>
    </source>
</evidence>
<dbReference type="PANTHER" id="PTHR33492:SF11">
    <property type="entry name" value="OS04G0670900 PROTEIN"/>
    <property type="match status" value="1"/>
</dbReference>
<proteinExistence type="predicted"/>
<dbReference type="Proteomes" id="UP000265515">
    <property type="component" value="Unassembled WGS sequence"/>
</dbReference>
<feature type="region of interest" description="Disordered" evidence="1">
    <location>
        <begin position="320"/>
        <end position="343"/>
    </location>
</feature>
<dbReference type="AlphaFoldDB" id="A0A388KSZ4"/>
<protein>
    <recommendedName>
        <fullName evidence="4">Myb-like domain-containing protein</fullName>
    </recommendedName>
</protein>
<evidence type="ECO:0000313" key="3">
    <source>
        <dbReference type="Proteomes" id="UP000265515"/>
    </source>
</evidence>
<feature type="region of interest" description="Disordered" evidence="1">
    <location>
        <begin position="1"/>
        <end position="73"/>
    </location>
</feature>
<evidence type="ECO:0008006" key="4">
    <source>
        <dbReference type="Google" id="ProtNLM"/>
    </source>
</evidence>
<feature type="compositionally biased region" description="Basic and acidic residues" evidence="1">
    <location>
        <begin position="325"/>
        <end position="339"/>
    </location>
</feature>
<feature type="compositionally biased region" description="Polar residues" evidence="1">
    <location>
        <begin position="456"/>
        <end position="470"/>
    </location>
</feature>
<comment type="caution">
    <text evidence="2">The sequence shown here is derived from an EMBL/GenBank/DDBJ whole genome shotgun (WGS) entry which is preliminary data.</text>
</comment>
<reference evidence="2 3" key="1">
    <citation type="journal article" date="2018" name="Cell">
        <title>The Chara Genome: Secondary Complexity and Implications for Plant Terrestrialization.</title>
        <authorList>
            <person name="Nishiyama T."/>
            <person name="Sakayama H."/>
            <person name="Vries J.D."/>
            <person name="Buschmann H."/>
            <person name="Saint-Marcoux D."/>
            <person name="Ullrich K.K."/>
            <person name="Haas F.B."/>
            <person name="Vanderstraeten L."/>
            <person name="Becker D."/>
            <person name="Lang D."/>
            <person name="Vosolsobe S."/>
            <person name="Rombauts S."/>
            <person name="Wilhelmsson P.K.I."/>
            <person name="Janitza P."/>
            <person name="Kern R."/>
            <person name="Heyl A."/>
            <person name="Rumpler F."/>
            <person name="Villalobos L.I.A.C."/>
            <person name="Clay J.M."/>
            <person name="Skokan R."/>
            <person name="Toyoda A."/>
            <person name="Suzuki Y."/>
            <person name="Kagoshima H."/>
            <person name="Schijlen E."/>
            <person name="Tajeshwar N."/>
            <person name="Catarino B."/>
            <person name="Hetherington A.J."/>
            <person name="Saltykova A."/>
            <person name="Bonnot C."/>
            <person name="Breuninger H."/>
            <person name="Symeonidi A."/>
            <person name="Radhakrishnan G.V."/>
            <person name="Van Nieuwerburgh F."/>
            <person name="Deforce D."/>
            <person name="Chang C."/>
            <person name="Karol K.G."/>
            <person name="Hedrich R."/>
            <person name="Ulvskov P."/>
            <person name="Glockner G."/>
            <person name="Delwiche C.F."/>
            <person name="Petrasek J."/>
            <person name="Van de Peer Y."/>
            <person name="Friml J."/>
            <person name="Beilby M."/>
            <person name="Dolan L."/>
            <person name="Kohara Y."/>
            <person name="Sugano S."/>
            <person name="Fujiyama A."/>
            <person name="Delaux P.-M."/>
            <person name="Quint M."/>
            <person name="TheiBen G."/>
            <person name="Hagemann M."/>
            <person name="Harholt J."/>
            <person name="Dunand C."/>
            <person name="Zachgo S."/>
            <person name="Langdale J."/>
            <person name="Maumus F."/>
            <person name="Straeten D.V.D."/>
            <person name="Gould S.B."/>
            <person name="Rensing S.A."/>
        </authorList>
    </citation>
    <scope>NUCLEOTIDE SEQUENCE [LARGE SCALE GENOMIC DNA]</scope>
    <source>
        <strain evidence="2 3">S276</strain>
    </source>
</reference>